<reference evidence="2" key="1">
    <citation type="submission" date="2015-07" db="EMBL/GenBank/DDBJ databases">
        <title>MeaNS - Measles Nucleotide Surveillance Program.</title>
        <authorList>
            <person name="Tran T."/>
            <person name="Druce J."/>
        </authorList>
    </citation>
    <scope>NUCLEOTIDE SEQUENCE</scope>
    <source>
        <strain evidence="2">UCB-OBI-ISO-001</strain>
        <tissue evidence="2">Gonad</tissue>
    </source>
</reference>
<dbReference type="AlphaFoldDB" id="A0A0L8HFP1"/>
<protein>
    <submittedName>
        <fullName evidence="2">Uncharacterized protein</fullName>
    </submittedName>
</protein>
<name>A0A0L8HFP1_OCTBM</name>
<dbReference type="EMBL" id="KQ418368">
    <property type="protein sequence ID" value="KOF87600.1"/>
    <property type="molecule type" value="Genomic_DNA"/>
</dbReference>
<feature type="region of interest" description="Disordered" evidence="1">
    <location>
        <begin position="1"/>
        <end position="21"/>
    </location>
</feature>
<evidence type="ECO:0000256" key="1">
    <source>
        <dbReference type="SAM" id="MobiDB-lite"/>
    </source>
</evidence>
<evidence type="ECO:0000313" key="2">
    <source>
        <dbReference type="EMBL" id="KOF87600.1"/>
    </source>
</evidence>
<organism evidence="2">
    <name type="scientific">Octopus bimaculoides</name>
    <name type="common">California two-spotted octopus</name>
    <dbReference type="NCBI Taxonomy" id="37653"/>
    <lineage>
        <taxon>Eukaryota</taxon>
        <taxon>Metazoa</taxon>
        <taxon>Spiralia</taxon>
        <taxon>Lophotrochozoa</taxon>
        <taxon>Mollusca</taxon>
        <taxon>Cephalopoda</taxon>
        <taxon>Coleoidea</taxon>
        <taxon>Octopodiformes</taxon>
        <taxon>Octopoda</taxon>
        <taxon>Incirrata</taxon>
        <taxon>Octopodidae</taxon>
        <taxon>Octopus</taxon>
    </lineage>
</organism>
<proteinExistence type="predicted"/>
<sequence length="116" mass="13439">MANNSVDTDNRRNYKNLTPSPLQEEYSKEISSLHYFFCLVLSPLTNISNRIGLGYKSYGRTSNHLLYMKDFTFNAADDKQLETLLQVVHRITIEIDMSFGLEKCTNHGERKINQEC</sequence>
<gene>
    <name evidence="2" type="ORF">OCBIM_22016586mg</name>
</gene>
<accession>A0A0L8HFP1</accession>